<dbReference type="CDD" id="cd00077">
    <property type="entry name" value="HDc"/>
    <property type="match status" value="1"/>
</dbReference>
<comment type="subcellular location">
    <subcellularLocation>
        <location evidence="1">Membrane</location>
    </subcellularLocation>
</comment>
<dbReference type="PANTHER" id="PTHR11920">
    <property type="entry name" value="GUANYLYL CYCLASE"/>
    <property type="match status" value="1"/>
</dbReference>
<keyword evidence="3" id="KW-0547">Nucleotide-binding</keyword>
<evidence type="ECO:0000256" key="3">
    <source>
        <dbReference type="ARBA" id="ARBA00022741"/>
    </source>
</evidence>
<dbReference type="InterPro" id="IPR018297">
    <property type="entry name" value="A/G_cyclase_CS"/>
</dbReference>
<keyword evidence="2 8" id="KW-0812">Transmembrane</keyword>
<keyword evidence="5 8" id="KW-0472">Membrane</keyword>
<keyword evidence="11" id="KW-1185">Reference proteome</keyword>
<evidence type="ECO:0000256" key="6">
    <source>
        <dbReference type="ARBA" id="ARBA00023239"/>
    </source>
</evidence>
<name>A0A7D3XWY4_9BACT</name>
<feature type="domain" description="Guanylate cyclase" evidence="9">
    <location>
        <begin position="84"/>
        <end position="213"/>
    </location>
</feature>
<dbReference type="PANTHER" id="PTHR11920:SF335">
    <property type="entry name" value="GUANYLATE CYCLASE"/>
    <property type="match status" value="1"/>
</dbReference>
<dbReference type="CDD" id="cd07302">
    <property type="entry name" value="CHD"/>
    <property type="match status" value="1"/>
</dbReference>
<dbReference type="GO" id="GO:0035556">
    <property type="term" value="P:intracellular signal transduction"/>
    <property type="evidence" value="ECO:0007669"/>
    <property type="project" value="InterPro"/>
</dbReference>
<gene>
    <name evidence="10" type="ORF">FHG85_12490</name>
</gene>
<dbReference type="GO" id="GO:0016020">
    <property type="term" value="C:membrane"/>
    <property type="evidence" value="ECO:0007669"/>
    <property type="project" value="UniProtKB-SubCell"/>
</dbReference>
<keyword evidence="4 8" id="KW-1133">Transmembrane helix</keyword>
<dbReference type="Pfam" id="PF01966">
    <property type="entry name" value="HD"/>
    <property type="match status" value="1"/>
</dbReference>
<feature type="transmembrane region" description="Helical" evidence="8">
    <location>
        <begin position="6"/>
        <end position="28"/>
    </location>
</feature>
<dbReference type="Proteomes" id="UP000500961">
    <property type="component" value="Chromosome"/>
</dbReference>
<keyword evidence="6 7" id="KW-0456">Lyase</keyword>
<dbReference type="EMBL" id="CP041345">
    <property type="protein sequence ID" value="QKG81048.1"/>
    <property type="molecule type" value="Genomic_DNA"/>
</dbReference>
<protein>
    <submittedName>
        <fullName evidence="10">HD domain-containing protein</fullName>
    </submittedName>
</protein>
<evidence type="ECO:0000256" key="1">
    <source>
        <dbReference type="ARBA" id="ARBA00004370"/>
    </source>
</evidence>
<evidence type="ECO:0000313" key="10">
    <source>
        <dbReference type="EMBL" id="QKG81048.1"/>
    </source>
</evidence>
<dbReference type="SMART" id="SM00471">
    <property type="entry name" value="HDc"/>
    <property type="match status" value="1"/>
</dbReference>
<dbReference type="KEGG" id="ttz:FHG85_12490"/>
<sequence>MPILFYILFLLALATTVLLVVLYIRFYYNNKILTLQEKLFLRTEELIREKSKTENLLSRVLPRDTARELIKQGRIDTQKFQMVTVLFADIQGFTKISEETNADSLIDQLDKLFYQFDLIVEKYGIEKIKTIGDAYMCAGGLPHPNRTNPLDVVAAAVEMLGCMDRINKQHPKKDFWELRIGIDTGPVVAGIVGRNKLAYDIWGTTVNIASRMESSSEPGKINISENTYFMVRDLFKCTPRGKIPIKNKGDVNMYFVEGFLPKFSKGNKYTPNDEFKTELQLIRLGDLEEFVFEKLEKGLPKNLYYHNLKHTVDVYTQVELIGRAEKISNQEMLLLKTAALFHDMGHLIDYATHEEMSIKLAYEILPRYGYSQEQISKIAELIAATKLPPKPKNLLEEIICDADLDYLGRTDFIPVSNALYKELHEHGLVGSLHHWNSIQIEFIQNHQYFTKTARRLRNVNKDVQLQKLKQWMKELENNTDL</sequence>
<dbReference type="SUPFAM" id="SSF55073">
    <property type="entry name" value="Nucleotide cyclase"/>
    <property type="match status" value="1"/>
</dbReference>
<dbReference type="InterPro" id="IPR003607">
    <property type="entry name" value="HD/PDEase_dom"/>
</dbReference>
<accession>A0A7D3XWY4</accession>
<evidence type="ECO:0000256" key="5">
    <source>
        <dbReference type="ARBA" id="ARBA00023136"/>
    </source>
</evidence>
<evidence type="ECO:0000256" key="4">
    <source>
        <dbReference type="ARBA" id="ARBA00022989"/>
    </source>
</evidence>
<dbReference type="InterPro" id="IPR029787">
    <property type="entry name" value="Nucleotide_cyclase"/>
</dbReference>
<dbReference type="InterPro" id="IPR006674">
    <property type="entry name" value="HD_domain"/>
</dbReference>
<dbReference type="AlphaFoldDB" id="A0A7D3XWY4"/>
<evidence type="ECO:0000259" key="9">
    <source>
        <dbReference type="PROSITE" id="PS50125"/>
    </source>
</evidence>
<dbReference type="GO" id="GO:0009190">
    <property type="term" value="P:cyclic nucleotide biosynthetic process"/>
    <property type="evidence" value="ECO:0007669"/>
    <property type="project" value="InterPro"/>
</dbReference>
<dbReference type="Gene3D" id="6.10.250.780">
    <property type="match status" value="1"/>
</dbReference>
<proteinExistence type="inferred from homology"/>
<dbReference type="PROSITE" id="PS00452">
    <property type="entry name" value="GUANYLATE_CYCLASE_1"/>
    <property type="match status" value="1"/>
</dbReference>
<evidence type="ECO:0000313" key="11">
    <source>
        <dbReference type="Proteomes" id="UP000500961"/>
    </source>
</evidence>
<evidence type="ECO:0000256" key="2">
    <source>
        <dbReference type="ARBA" id="ARBA00022692"/>
    </source>
</evidence>
<dbReference type="GO" id="GO:0000166">
    <property type="term" value="F:nucleotide binding"/>
    <property type="evidence" value="ECO:0007669"/>
    <property type="project" value="UniProtKB-KW"/>
</dbReference>
<evidence type="ECO:0000256" key="8">
    <source>
        <dbReference type="SAM" id="Phobius"/>
    </source>
</evidence>
<dbReference type="Pfam" id="PF00211">
    <property type="entry name" value="Guanylate_cyc"/>
    <property type="match status" value="1"/>
</dbReference>
<dbReference type="SUPFAM" id="SSF109604">
    <property type="entry name" value="HD-domain/PDEase-like"/>
    <property type="match status" value="1"/>
</dbReference>
<dbReference type="InterPro" id="IPR001054">
    <property type="entry name" value="A/G_cyclase"/>
</dbReference>
<dbReference type="GO" id="GO:0004016">
    <property type="term" value="F:adenylate cyclase activity"/>
    <property type="evidence" value="ECO:0007669"/>
    <property type="project" value="UniProtKB-ARBA"/>
</dbReference>
<dbReference type="SMART" id="SM00044">
    <property type="entry name" value="CYCc"/>
    <property type="match status" value="1"/>
</dbReference>
<dbReference type="RefSeq" id="WP_173076420.1">
    <property type="nucleotide sequence ID" value="NZ_CP041345.1"/>
</dbReference>
<organism evidence="10 11">
    <name type="scientific">Tenuifilum thalassicum</name>
    <dbReference type="NCBI Taxonomy" id="2590900"/>
    <lineage>
        <taxon>Bacteria</taxon>
        <taxon>Pseudomonadati</taxon>
        <taxon>Bacteroidota</taxon>
        <taxon>Bacteroidia</taxon>
        <taxon>Bacteroidales</taxon>
        <taxon>Tenuifilaceae</taxon>
        <taxon>Tenuifilum</taxon>
    </lineage>
</organism>
<dbReference type="Gene3D" id="3.30.70.1230">
    <property type="entry name" value="Nucleotide cyclase"/>
    <property type="match status" value="1"/>
</dbReference>
<dbReference type="InterPro" id="IPR050401">
    <property type="entry name" value="Cyclic_nucleotide_synthase"/>
</dbReference>
<dbReference type="Gene3D" id="1.10.3210.10">
    <property type="entry name" value="Hypothetical protein af1432"/>
    <property type="match status" value="1"/>
</dbReference>
<evidence type="ECO:0000256" key="7">
    <source>
        <dbReference type="RuleBase" id="RU000405"/>
    </source>
</evidence>
<comment type="similarity">
    <text evidence="7">Belongs to the adenylyl cyclase class-4/guanylyl cyclase family.</text>
</comment>
<reference evidence="10 11" key="1">
    <citation type="submission" date="2019-07" db="EMBL/GenBank/DDBJ databases">
        <title>Thalassofilum flectens gen. nov., sp. nov., a novel moderate thermophilic anaerobe from a shallow sea hot spring in Kunashir Island (Russia), representing a new family in the order Bacteroidales, and proposal of Thalassofilacea fam. nov.</title>
        <authorList>
            <person name="Kochetkova T.V."/>
            <person name="Podosokorskaya O.A."/>
            <person name="Novikov A."/>
            <person name="Elcheninov A.G."/>
            <person name="Toshchakov S.V."/>
            <person name="Kublanov I.V."/>
        </authorList>
    </citation>
    <scope>NUCLEOTIDE SEQUENCE [LARGE SCALE GENOMIC DNA]</scope>
    <source>
        <strain evidence="10 11">38-H</strain>
    </source>
</reference>
<dbReference type="PROSITE" id="PS50125">
    <property type="entry name" value="GUANYLATE_CYCLASE_2"/>
    <property type="match status" value="1"/>
</dbReference>